<evidence type="ECO:0000313" key="2">
    <source>
        <dbReference type="Proteomes" id="UP000033774"/>
    </source>
</evidence>
<dbReference type="Proteomes" id="UP000033774">
    <property type="component" value="Unassembled WGS sequence"/>
</dbReference>
<organism evidence="1 2">
    <name type="scientific">Elstera litoralis</name>
    <dbReference type="NCBI Taxonomy" id="552518"/>
    <lineage>
        <taxon>Bacteria</taxon>
        <taxon>Pseudomonadati</taxon>
        <taxon>Pseudomonadota</taxon>
        <taxon>Alphaproteobacteria</taxon>
        <taxon>Rhodospirillales</taxon>
        <taxon>Rhodospirillaceae</taxon>
        <taxon>Elstera</taxon>
    </lineage>
</organism>
<dbReference type="EMBL" id="LAJY01000548">
    <property type="protein sequence ID" value="KJV08521.1"/>
    <property type="molecule type" value="Genomic_DNA"/>
</dbReference>
<dbReference type="AlphaFoldDB" id="A0A0F3IP63"/>
<name>A0A0F3IP63_9PROT</name>
<evidence type="ECO:0000313" key="1">
    <source>
        <dbReference type="EMBL" id="KJV08521.1"/>
    </source>
</evidence>
<protein>
    <submittedName>
        <fullName evidence="1">Uncharacterized protein</fullName>
    </submittedName>
</protein>
<gene>
    <name evidence="1" type="ORF">VZ95_17260</name>
</gene>
<reference evidence="1 2" key="1">
    <citation type="submission" date="2015-03" db="EMBL/GenBank/DDBJ databases">
        <title>Draft genome sequence of Elstera litoralis.</title>
        <authorList>
            <person name="Rahalkar M.C."/>
            <person name="Dhakephalkar P.K."/>
            <person name="Pore S.D."/>
            <person name="Arora P."/>
            <person name="Kapse N.G."/>
            <person name="Pandit P.S."/>
        </authorList>
    </citation>
    <scope>NUCLEOTIDE SEQUENCE [LARGE SCALE GENOMIC DNA]</scope>
    <source>
        <strain evidence="1 2">Dia-1</strain>
    </source>
</reference>
<keyword evidence="2" id="KW-1185">Reference proteome</keyword>
<sequence length="181" mass="19849">MIVDHGLDLEDAAHVAGFPIFFGRLRVGIMAGDTGFPQPVADRDAHHVLTVQAGALDIGCVRGFLELVPGSFLEIVRLAARAFWERVGAVEREADGLILQAPRHIEHESGGDRHTLRVIRVQMGQLQILRATNFGNDGGIIIVAHRAELRDGLQRVFGGGRLRIGFDLPGDDQRNRRDHGD</sequence>
<accession>A0A0F3IP63</accession>
<comment type="caution">
    <text evidence="1">The sequence shown here is derived from an EMBL/GenBank/DDBJ whole genome shotgun (WGS) entry which is preliminary data.</text>
</comment>
<proteinExistence type="predicted"/>